<evidence type="ECO:0000313" key="2">
    <source>
        <dbReference type="EMBL" id="KGB40674.1"/>
    </source>
</evidence>
<proteinExistence type="predicted"/>
<dbReference type="InterPro" id="IPR007110">
    <property type="entry name" value="Ig-like_dom"/>
</dbReference>
<accession>A0A095A4W8</accession>
<dbReference type="Gene3D" id="2.60.40.10">
    <property type="entry name" value="Immunoglobulins"/>
    <property type="match status" value="1"/>
</dbReference>
<dbReference type="EMBL" id="KL251542">
    <property type="protein sequence ID" value="KGB40674.1"/>
    <property type="molecule type" value="Genomic_DNA"/>
</dbReference>
<evidence type="ECO:0000259" key="1">
    <source>
        <dbReference type="PROSITE" id="PS50835"/>
    </source>
</evidence>
<feature type="domain" description="Ig-like" evidence="1">
    <location>
        <begin position="170"/>
        <end position="254"/>
    </location>
</feature>
<organism evidence="2">
    <name type="scientific">Schistosoma haematobium</name>
    <name type="common">Blood fluke</name>
    <dbReference type="NCBI Taxonomy" id="6185"/>
    <lineage>
        <taxon>Eukaryota</taxon>
        <taxon>Metazoa</taxon>
        <taxon>Spiralia</taxon>
        <taxon>Lophotrochozoa</taxon>
        <taxon>Platyhelminthes</taxon>
        <taxon>Trematoda</taxon>
        <taxon>Digenea</taxon>
        <taxon>Strigeidida</taxon>
        <taxon>Schistosomatoidea</taxon>
        <taxon>Schistosomatidae</taxon>
        <taxon>Schistosoma</taxon>
    </lineage>
</organism>
<dbReference type="InterPro" id="IPR013783">
    <property type="entry name" value="Ig-like_fold"/>
</dbReference>
<name>A0A095A4W8_SCHHA</name>
<dbReference type="AlphaFoldDB" id="A0A095A4W8"/>
<protein>
    <recommendedName>
        <fullName evidence="1">Ig-like domain-containing protein</fullName>
    </recommendedName>
</protein>
<reference evidence="2" key="1">
    <citation type="journal article" date="2012" name="Nat. Genet.">
        <title>Whole-genome sequence of Schistosoma haematobium.</title>
        <authorList>
            <person name="Young N.D."/>
            <person name="Jex A.R."/>
            <person name="Li B."/>
            <person name="Liu S."/>
            <person name="Yang L."/>
            <person name="Xiong Z."/>
            <person name="Li Y."/>
            <person name="Cantacessi C."/>
            <person name="Hall R.S."/>
            <person name="Xu X."/>
            <person name="Chen F."/>
            <person name="Wu X."/>
            <person name="Zerlotini A."/>
            <person name="Oliveira G."/>
            <person name="Hofmann A."/>
            <person name="Zhang G."/>
            <person name="Fang X."/>
            <person name="Kang Y."/>
            <person name="Campbell B.E."/>
            <person name="Loukas A."/>
            <person name="Ranganathan S."/>
            <person name="Rollinson D."/>
            <person name="Rinaldi G."/>
            <person name="Brindley P.J."/>
            <person name="Yang H."/>
            <person name="Wang J."/>
            <person name="Wang J."/>
            <person name="Gasser R.B."/>
        </authorList>
    </citation>
    <scope>NUCLEOTIDE SEQUENCE [LARGE SCALE GENOMIC DNA]</scope>
</reference>
<sequence length="475" mass="56719">MQCLPSYFIHYKIPRKLPIHIDNSNNNIEEIKLIYFILFNGFYEFGQFYDDDDDTNQLNFWRLFKKSSENLATQLGFQLFLNKTYLYIPCQYNFFKQLPNLNKTFQPLNILNLYITITYHLHCVHQLDTIEMMNLPLKYDVTKMKLNIHDYHHVNYMKLEKLAMEYEPFITLDCYLTKEYICNHTTATNNNNNLIKWSTTNLTFYSPTIFNERIYMNEKCQLIIHNVKLIDSNIYNCYIKNQYQSNNPWQLKISYRLKIEKSYYQWPSKNNLLIVPCQTNEIYNTTFNQALTCNSLLTSNVLQYYMEQLLTHYGNDSAYIIGNPIKFGTAEFFDIRISGLSAVQFSEPVDIIDLPSGNIRMIFPLLFDYLVINGKMKMIMFATKPRSVEIKIKSIKIYLDLLLIQPMDNDLLLPIRVNKVTVIHWNNLRFDSKGVFTIFFKMFNQFRLYDGIIKRSIEKEIYQQIERSLNSFFNH</sequence>
<gene>
    <name evidence="2" type="ORF">MS3_09151</name>
</gene>
<dbReference type="PROSITE" id="PS50835">
    <property type="entry name" value="IG_LIKE"/>
    <property type="match status" value="1"/>
</dbReference>